<dbReference type="PANTHER" id="PTHR33018">
    <property type="entry name" value="OS10G0338966 PROTEIN-RELATED"/>
    <property type="match status" value="1"/>
</dbReference>
<proteinExistence type="predicted"/>
<evidence type="ECO:0000256" key="1">
    <source>
        <dbReference type="SAM" id="MobiDB-lite"/>
    </source>
</evidence>
<dbReference type="AlphaFoldDB" id="A0A7J7LVT1"/>
<keyword evidence="3" id="KW-1185">Reference proteome</keyword>
<feature type="compositionally biased region" description="Polar residues" evidence="1">
    <location>
        <begin position="93"/>
        <end position="108"/>
    </location>
</feature>
<dbReference type="PANTHER" id="PTHR33018:SF34">
    <property type="entry name" value="OS02G0472350 PROTEIN"/>
    <property type="match status" value="1"/>
</dbReference>
<evidence type="ECO:0000313" key="3">
    <source>
        <dbReference type="Proteomes" id="UP000541444"/>
    </source>
</evidence>
<gene>
    <name evidence="2" type="ORF">GIB67_008954</name>
</gene>
<feature type="region of interest" description="Disordered" evidence="1">
    <location>
        <begin position="1"/>
        <end position="43"/>
    </location>
</feature>
<comment type="caution">
    <text evidence="2">The sequence shown here is derived from an EMBL/GenBank/DDBJ whole genome shotgun (WGS) entry which is preliminary data.</text>
</comment>
<accession>A0A7J7LVT1</accession>
<dbReference type="EMBL" id="JACGCM010001965">
    <property type="protein sequence ID" value="KAF6146668.1"/>
    <property type="molecule type" value="Genomic_DNA"/>
</dbReference>
<organism evidence="2 3">
    <name type="scientific">Kingdonia uniflora</name>
    <dbReference type="NCBI Taxonomy" id="39325"/>
    <lineage>
        <taxon>Eukaryota</taxon>
        <taxon>Viridiplantae</taxon>
        <taxon>Streptophyta</taxon>
        <taxon>Embryophyta</taxon>
        <taxon>Tracheophyta</taxon>
        <taxon>Spermatophyta</taxon>
        <taxon>Magnoliopsida</taxon>
        <taxon>Ranunculales</taxon>
        <taxon>Circaeasteraceae</taxon>
        <taxon>Kingdonia</taxon>
    </lineage>
</organism>
<sequence>MLKRLLASGTTESGKINRKEKRRRIKPSGMSGEKVTEERPASDDNLKIVEEGPGWRLFMERRTLTGCGVDRWRERKKGFSLSEKSTNGHENETMLTGGQEASSSTTSVVGRKRGPSRGATMLPNGEKRDVSANDLGQPNRGGKNHHKFISTLGVLTRTHIPIIYSKITDVTDEDIKNVIKGLEKGFYFPHVSEMYLRDRLATFWRNFKSDKYIKNVKGKILVLTKANNPEFVPIDDWHHFVDNCNSAAFQTASVRKSANRENLTTPAYVGRDSMAVIRHRRSVDKDRKGRLIGLGAGVCPTLLKKAKHLLIQNEDLRDTNIELAGKVDVLEKDLQKVKDTVNVLEAPNLHLNKKYILNGFSKVKVARGEVAFVDPTSPIH</sequence>
<reference evidence="2 3" key="1">
    <citation type="journal article" date="2020" name="IScience">
        <title>Genome Sequencing of the Endangered Kingdonia uniflora (Circaeasteraceae, Ranunculales) Reveals Potential Mechanisms of Evolutionary Specialization.</title>
        <authorList>
            <person name="Sun Y."/>
            <person name="Deng T."/>
            <person name="Zhang A."/>
            <person name="Moore M.J."/>
            <person name="Landis J.B."/>
            <person name="Lin N."/>
            <person name="Zhang H."/>
            <person name="Zhang X."/>
            <person name="Huang J."/>
            <person name="Zhang X."/>
            <person name="Sun H."/>
            <person name="Wang H."/>
        </authorList>
    </citation>
    <scope>NUCLEOTIDE SEQUENCE [LARGE SCALE GENOMIC DNA]</scope>
    <source>
        <strain evidence="2">TB1705</strain>
        <tissue evidence="2">Leaf</tissue>
    </source>
</reference>
<feature type="compositionally biased region" description="Basic residues" evidence="1">
    <location>
        <begin position="16"/>
        <end position="26"/>
    </location>
</feature>
<protein>
    <recommendedName>
        <fullName evidence="4">Transposase</fullName>
    </recommendedName>
</protein>
<feature type="region of interest" description="Disordered" evidence="1">
    <location>
        <begin position="79"/>
        <end position="143"/>
    </location>
</feature>
<feature type="compositionally biased region" description="Basic and acidic residues" evidence="1">
    <location>
        <begin position="34"/>
        <end position="43"/>
    </location>
</feature>
<dbReference type="OrthoDB" id="1429008at2759"/>
<name>A0A7J7LVT1_9MAGN</name>
<dbReference type="Proteomes" id="UP000541444">
    <property type="component" value="Unassembled WGS sequence"/>
</dbReference>
<evidence type="ECO:0008006" key="4">
    <source>
        <dbReference type="Google" id="ProtNLM"/>
    </source>
</evidence>
<evidence type="ECO:0000313" key="2">
    <source>
        <dbReference type="EMBL" id="KAF6146668.1"/>
    </source>
</evidence>